<reference evidence="2 3" key="1">
    <citation type="journal article" date="2019" name="Int. J. Syst. Evol. Microbiol.">
        <title>The Global Catalogue of Microorganisms (GCM) 10K type strain sequencing project: providing services to taxonomists for standard genome sequencing and annotation.</title>
        <authorList>
            <consortium name="The Broad Institute Genomics Platform"/>
            <consortium name="The Broad Institute Genome Sequencing Center for Infectious Disease"/>
            <person name="Wu L."/>
            <person name="Ma J."/>
        </authorList>
    </citation>
    <scope>NUCLEOTIDE SEQUENCE [LARGE SCALE GENOMIC DNA]</scope>
    <source>
        <strain evidence="2 3">CGMCC 1.12689</strain>
    </source>
</reference>
<feature type="transmembrane region" description="Helical" evidence="1">
    <location>
        <begin position="49"/>
        <end position="71"/>
    </location>
</feature>
<evidence type="ECO:0000313" key="2">
    <source>
        <dbReference type="EMBL" id="MFD1570421.1"/>
    </source>
</evidence>
<keyword evidence="1" id="KW-0812">Transmembrane</keyword>
<dbReference type="EMBL" id="JBHUDB010000003">
    <property type="protein sequence ID" value="MFD1570421.1"/>
    <property type="molecule type" value="Genomic_DNA"/>
</dbReference>
<keyword evidence="1" id="KW-1133">Transmembrane helix</keyword>
<organism evidence="2 3">
    <name type="scientific">Halorubrum laminariae</name>
    <dbReference type="NCBI Taxonomy" id="1433523"/>
    <lineage>
        <taxon>Archaea</taxon>
        <taxon>Methanobacteriati</taxon>
        <taxon>Methanobacteriota</taxon>
        <taxon>Stenosarchaea group</taxon>
        <taxon>Halobacteria</taxon>
        <taxon>Halobacteriales</taxon>
        <taxon>Haloferacaceae</taxon>
        <taxon>Halorubrum</taxon>
    </lineage>
</organism>
<keyword evidence="3" id="KW-1185">Reference proteome</keyword>
<feature type="transmembrane region" description="Helical" evidence="1">
    <location>
        <begin position="20"/>
        <end position="43"/>
    </location>
</feature>
<evidence type="ECO:0000256" key="1">
    <source>
        <dbReference type="SAM" id="Phobius"/>
    </source>
</evidence>
<dbReference type="Proteomes" id="UP001597185">
    <property type="component" value="Unassembled WGS sequence"/>
</dbReference>
<name>A0ABD6BZF7_9EURY</name>
<proteinExistence type="predicted"/>
<evidence type="ECO:0000313" key="3">
    <source>
        <dbReference type="Proteomes" id="UP001597185"/>
    </source>
</evidence>
<comment type="caution">
    <text evidence="2">The sequence shown here is derived from an EMBL/GenBank/DDBJ whole genome shotgun (WGS) entry which is preliminary data.</text>
</comment>
<protein>
    <submittedName>
        <fullName evidence="2">Uncharacterized protein</fullName>
    </submittedName>
</protein>
<gene>
    <name evidence="2" type="ORF">ACFR9T_07420</name>
</gene>
<dbReference type="RefSeq" id="WP_256419244.1">
    <property type="nucleotide sequence ID" value="NZ_JANHDL010000014.1"/>
</dbReference>
<sequence>MPAGKWLSKDRTIVDPQRFISLVVLALIVIALDLAGIDVLVGVDTVSDAVAPFLGITVGGYLGLTLSDVVWNRLFASGD</sequence>
<accession>A0ABD6BZF7</accession>
<dbReference type="AlphaFoldDB" id="A0ABD6BZF7"/>
<keyword evidence="1" id="KW-0472">Membrane</keyword>